<keyword evidence="2" id="KW-1185">Reference proteome</keyword>
<name>A0A834MRG2_VESVU</name>
<accession>A0A834MRG2</accession>
<evidence type="ECO:0000313" key="1">
    <source>
        <dbReference type="EMBL" id="KAF7380253.1"/>
    </source>
</evidence>
<protein>
    <submittedName>
        <fullName evidence="1">Uncharacterized protein</fullName>
    </submittedName>
</protein>
<proteinExistence type="predicted"/>
<organism evidence="1 2">
    <name type="scientific">Vespula vulgaris</name>
    <name type="common">Yellow jacket</name>
    <name type="synonym">Wasp</name>
    <dbReference type="NCBI Taxonomy" id="7454"/>
    <lineage>
        <taxon>Eukaryota</taxon>
        <taxon>Metazoa</taxon>
        <taxon>Ecdysozoa</taxon>
        <taxon>Arthropoda</taxon>
        <taxon>Hexapoda</taxon>
        <taxon>Insecta</taxon>
        <taxon>Pterygota</taxon>
        <taxon>Neoptera</taxon>
        <taxon>Endopterygota</taxon>
        <taxon>Hymenoptera</taxon>
        <taxon>Apocrita</taxon>
        <taxon>Aculeata</taxon>
        <taxon>Vespoidea</taxon>
        <taxon>Vespidae</taxon>
        <taxon>Vespinae</taxon>
        <taxon>Vespula</taxon>
    </lineage>
</organism>
<comment type="caution">
    <text evidence="1">The sequence shown here is derived from an EMBL/GenBank/DDBJ whole genome shotgun (WGS) entry which is preliminary data.</text>
</comment>
<dbReference type="Proteomes" id="UP000614350">
    <property type="component" value="Unassembled WGS sequence"/>
</dbReference>
<sequence length="108" mass="12136">MSAEKKTKKNEEVEFVSSNCSQAINKNTSVTDMSDTMLNNINLIPSTLSDTNPNVSVFFMKTSPLDENISNFIIQKSEEHFKKKDNVECIDIGNSTALHRKKMTGFDV</sequence>
<dbReference type="EMBL" id="JACSEA010000022">
    <property type="protein sequence ID" value="KAF7380253.1"/>
    <property type="molecule type" value="Genomic_DNA"/>
</dbReference>
<gene>
    <name evidence="1" type="ORF">HZH66_014608</name>
</gene>
<dbReference type="AlphaFoldDB" id="A0A834MRG2"/>
<evidence type="ECO:0000313" key="2">
    <source>
        <dbReference type="Proteomes" id="UP000614350"/>
    </source>
</evidence>
<reference evidence="1" key="1">
    <citation type="journal article" date="2020" name="G3 (Bethesda)">
        <title>High-Quality Assemblies for Three Invasive Social Wasps from the &lt;i&gt;Vespula&lt;/i&gt; Genus.</title>
        <authorList>
            <person name="Harrop T.W.R."/>
            <person name="Guhlin J."/>
            <person name="McLaughlin G.M."/>
            <person name="Permina E."/>
            <person name="Stockwell P."/>
            <person name="Gilligan J."/>
            <person name="Le Lec M.F."/>
            <person name="Gruber M.A.M."/>
            <person name="Quinn O."/>
            <person name="Lovegrove M."/>
            <person name="Duncan E.J."/>
            <person name="Remnant E.J."/>
            <person name="Van Eeckhoven J."/>
            <person name="Graham B."/>
            <person name="Knapp R.A."/>
            <person name="Langford K.W."/>
            <person name="Kronenberg Z."/>
            <person name="Press M.O."/>
            <person name="Eacker S.M."/>
            <person name="Wilson-Rankin E.E."/>
            <person name="Purcell J."/>
            <person name="Lester P.J."/>
            <person name="Dearden P.K."/>
        </authorList>
    </citation>
    <scope>NUCLEOTIDE SEQUENCE</scope>
    <source>
        <strain evidence="1">Marl-1</strain>
    </source>
</reference>